<proteinExistence type="predicted"/>
<protein>
    <recommendedName>
        <fullName evidence="3">Lipoprotein</fullName>
    </recommendedName>
</protein>
<dbReference type="EMBL" id="JAMGBE010000003">
    <property type="protein sequence ID" value="MCL6730295.1"/>
    <property type="molecule type" value="Genomic_DNA"/>
</dbReference>
<keyword evidence="2" id="KW-1185">Reference proteome</keyword>
<reference evidence="1" key="1">
    <citation type="submission" date="2022-05" db="EMBL/GenBank/DDBJ databases">
        <authorList>
            <person name="Jo J.-H."/>
            <person name="Im W.-T."/>
        </authorList>
    </citation>
    <scope>NUCLEOTIDE SEQUENCE</scope>
    <source>
        <strain evidence="1">SE220</strain>
    </source>
</reference>
<gene>
    <name evidence="1" type="ORF">LZ538_09545</name>
</gene>
<evidence type="ECO:0000313" key="1">
    <source>
        <dbReference type="EMBL" id="MCL6730295.1"/>
    </source>
</evidence>
<dbReference type="PROSITE" id="PS51257">
    <property type="entry name" value="PROKAR_LIPOPROTEIN"/>
    <property type="match status" value="1"/>
</dbReference>
<dbReference type="Proteomes" id="UP001165342">
    <property type="component" value="Unassembled WGS sequence"/>
</dbReference>
<comment type="caution">
    <text evidence="1">The sequence shown here is derived from an EMBL/GenBank/DDBJ whole genome shotgun (WGS) entry which is preliminary data.</text>
</comment>
<sequence>MKTLVKASLAAAATIGLSACSTLGEDSGYGISSYTPIQVKRVSVGDGKLSVAPPRPWNRQRAQYFYDVAAVEDWTLNGPYLDGISFVSGLKNNKTLLYQRRSDNQQVPPFRSNMTPPEIASMLESLFRVKGGALEYHTLSLQPRQFLGYPGFQYDYEHLDGDELWRKGRVVGAVIDGRLYMILVDAARSHYFNDVLPDFEAIVGSARLRRG</sequence>
<name>A0ABT0S419_9SPHN</name>
<evidence type="ECO:0008006" key="3">
    <source>
        <dbReference type="Google" id="ProtNLM"/>
    </source>
</evidence>
<accession>A0ABT0S419</accession>
<organism evidence="1 2">
    <name type="scientific">Sphingomonas hankyongi</name>
    <dbReference type="NCBI Taxonomy" id="2908209"/>
    <lineage>
        <taxon>Bacteria</taxon>
        <taxon>Pseudomonadati</taxon>
        <taxon>Pseudomonadota</taxon>
        <taxon>Alphaproteobacteria</taxon>
        <taxon>Sphingomonadales</taxon>
        <taxon>Sphingomonadaceae</taxon>
        <taxon>Sphingomonas</taxon>
    </lineage>
</organism>
<dbReference type="RefSeq" id="WP_249831791.1">
    <property type="nucleotide sequence ID" value="NZ_JAMGBE010000003.1"/>
</dbReference>
<evidence type="ECO:0000313" key="2">
    <source>
        <dbReference type="Proteomes" id="UP001165342"/>
    </source>
</evidence>